<proteinExistence type="predicted"/>
<dbReference type="Gene3D" id="3.30.70.100">
    <property type="match status" value="1"/>
</dbReference>
<evidence type="ECO:0000313" key="3">
    <source>
        <dbReference type="Proteomes" id="UP000248014"/>
    </source>
</evidence>
<dbReference type="AlphaFoldDB" id="A0A2V3UQ86"/>
<evidence type="ECO:0000259" key="1">
    <source>
        <dbReference type="PROSITE" id="PS51725"/>
    </source>
</evidence>
<dbReference type="PANTHER" id="PTHR33336">
    <property type="entry name" value="QUINOL MONOOXYGENASE YGIN-RELATED"/>
    <property type="match status" value="1"/>
</dbReference>
<protein>
    <submittedName>
        <fullName evidence="2">Quinol monooxygenase YgiN</fullName>
    </submittedName>
</protein>
<evidence type="ECO:0000313" key="2">
    <source>
        <dbReference type="EMBL" id="PXW69542.1"/>
    </source>
</evidence>
<accession>A0A2V3UQ86</accession>
<name>A0A2V3UQ86_9SPHN</name>
<dbReference type="InterPro" id="IPR007138">
    <property type="entry name" value="ABM_dom"/>
</dbReference>
<dbReference type="RefSeq" id="WP_110300076.1">
    <property type="nucleotide sequence ID" value="NZ_QJJM01000016.1"/>
</dbReference>
<dbReference type="InterPro" id="IPR011008">
    <property type="entry name" value="Dimeric_a/b-barrel"/>
</dbReference>
<reference evidence="2 3" key="1">
    <citation type="submission" date="2018-05" db="EMBL/GenBank/DDBJ databases">
        <title>Genomic Encyclopedia of Type Strains, Phase IV (KMG-IV): sequencing the most valuable type-strain genomes for metagenomic binning, comparative biology and taxonomic classification.</title>
        <authorList>
            <person name="Goeker M."/>
        </authorList>
    </citation>
    <scope>NUCLEOTIDE SEQUENCE [LARGE SCALE GENOMIC DNA]</scope>
    <source>
        <strain evidence="2 3">DSM 3183</strain>
    </source>
</reference>
<dbReference type="InterPro" id="IPR050744">
    <property type="entry name" value="AI-2_Isomerase_LsrG"/>
</dbReference>
<organism evidence="2 3">
    <name type="scientific">Blastomonas natatoria</name>
    <dbReference type="NCBI Taxonomy" id="34015"/>
    <lineage>
        <taxon>Bacteria</taxon>
        <taxon>Pseudomonadati</taxon>
        <taxon>Pseudomonadota</taxon>
        <taxon>Alphaproteobacteria</taxon>
        <taxon>Sphingomonadales</taxon>
        <taxon>Sphingomonadaceae</taxon>
        <taxon>Blastomonas</taxon>
    </lineage>
</organism>
<dbReference type="Proteomes" id="UP000248014">
    <property type="component" value="Unassembled WGS sequence"/>
</dbReference>
<dbReference type="PROSITE" id="PS51725">
    <property type="entry name" value="ABM"/>
    <property type="match status" value="1"/>
</dbReference>
<dbReference type="PANTHER" id="PTHR33336:SF15">
    <property type="entry name" value="ABM DOMAIN-CONTAINING PROTEIN"/>
    <property type="match status" value="1"/>
</dbReference>
<dbReference type="GO" id="GO:0004497">
    <property type="term" value="F:monooxygenase activity"/>
    <property type="evidence" value="ECO:0007669"/>
    <property type="project" value="UniProtKB-KW"/>
</dbReference>
<dbReference type="Pfam" id="PF03992">
    <property type="entry name" value="ABM"/>
    <property type="match status" value="1"/>
</dbReference>
<dbReference type="OrthoDB" id="287932at2"/>
<feature type="domain" description="ABM" evidence="1">
    <location>
        <begin position="2"/>
        <end position="90"/>
    </location>
</feature>
<keyword evidence="3" id="KW-1185">Reference proteome</keyword>
<comment type="caution">
    <text evidence="2">The sequence shown here is derived from an EMBL/GenBank/DDBJ whole genome shotgun (WGS) entry which is preliminary data.</text>
</comment>
<keyword evidence="2" id="KW-0503">Monooxygenase</keyword>
<sequence length="100" mass="11280">MLIIEGWLQFAPGEIDKFAQAARQMVEATRAEEGCLHYAFARDMNDPDIIRISERWVDEAALEAHFASPHMAAFGAGLAQVERLGSDVRLYDGEEVRRIM</sequence>
<gene>
    <name evidence="2" type="ORF">C7451_11661</name>
</gene>
<dbReference type="EMBL" id="QJJM01000016">
    <property type="protein sequence ID" value="PXW69542.1"/>
    <property type="molecule type" value="Genomic_DNA"/>
</dbReference>
<keyword evidence="2" id="KW-0560">Oxidoreductase</keyword>
<dbReference type="SUPFAM" id="SSF54909">
    <property type="entry name" value="Dimeric alpha+beta barrel"/>
    <property type="match status" value="1"/>
</dbReference>